<dbReference type="GO" id="GO:0003700">
    <property type="term" value="F:DNA-binding transcription factor activity"/>
    <property type="evidence" value="ECO:0007669"/>
    <property type="project" value="TreeGrafter"/>
</dbReference>
<dbReference type="GO" id="GO:0000976">
    <property type="term" value="F:transcription cis-regulatory region binding"/>
    <property type="evidence" value="ECO:0007669"/>
    <property type="project" value="TreeGrafter"/>
</dbReference>
<evidence type="ECO:0000313" key="5">
    <source>
        <dbReference type="Proteomes" id="UP000676310"/>
    </source>
</evidence>
<sequence>MGQGQHQPFFSGPLPLDGYGFGFDLSGPLSLGTWDEAMLLSPSSWPTDNGSFATMNTHADPASQSIHQLPHTHRSSSQILGANSAVSNGARELPERRPHQPDPASTSPFSTEDVPNGPNEDYLLHTFLQMLMPPILTPVEIGPKWASTRAFFATLAAESPTVKSAIIAFAAMQMQRSGLGSDMVKADWRPLYDIATRQVSGRLAKTRAVEDSDLRHMLAALFLLTYTDLLTEMLPRAHANLREAYMLIKGADKLKFSVPERRLISWLRLLDARAISTAGGEGLFLADTDETIFDASPAANTGSEPDTSDTEIEEILFDVLYHPGIIFYQKVQSFAGRIARIDPWHRTRGTVQDETEVMAIAAQISKDLHALYGQRPALMDHAVAGNLTEKHLAKNLAGALTRSLRTYLANYHASFIHLHRVAYVQYPKTRDVISAIASIKRLTRLMAQADESLPVNVLWPLLMWGCEEDDNEERRWIIEAIRSLESIATNAKATADLLEEVQRRQDEGKRRVDVRLVSHDGDEEEYEAAPEREANSESTPNDLDVASKSRQTDQRLNRGSSESQLASSYRDLNPFATVPIPEFDDSSDLPSIHDVLNTHIPPSLVNVNNGGSNSTSQSTRAVSSINQLANTSHWQASPGSLQRLSQSPNLSKKSPFGSINNNQSPYNSTAFSPSSVPTLKWPVNNAYEARLLHHYLFFCTDWIDVCDSRQHFSTEVPKRAVHFPVILNGILGLAARHCWLMGKVVEDLSQPYVDQCLQALIVALEDPLAHWDENFLIAVILLRLHEEMGDTDEHCHHLGTARILNSISSFAADGGLRESASWVSLRQHIYVSLTTQKPLNLSLENYRHSAVFSEFDDESWANRIIFLFAVVLQTVFGGSNNGSENVSRETWKDLSDEVDEWERTKPWTFSPFYIESDAGDKFEGILPPLQDTADYILA</sequence>
<dbReference type="RefSeq" id="XP_043174302.1">
    <property type="nucleotide sequence ID" value="XM_043318367.1"/>
</dbReference>
<feature type="compositionally biased region" description="Polar residues" evidence="3">
    <location>
        <begin position="557"/>
        <end position="567"/>
    </location>
</feature>
<proteinExistence type="predicted"/>
<reference evidence="4" key="1">
    <citation type="submission" date="2021-05" db="EMBL/GenBank/DDBJ databases">
        <authorList>
            <person name="Stam R."/>
        </authorList>
    </citation>
    <scope>NUCLEOTIDE SEQUENCE</scope>
    <source>
        <strain evidence="4">CS162</strain>
    </source>
</reference>
<protein>
    <recommendedName>
        <fullName evidence="6">Transcription factor domain-containing protein</fullName>
    </recommendedName>
</protein>
<feature type="region of interest" description="Disordered" evidence="3">
    <location>
        <begin position="636"/>
        <end position="659"/>
    </location>
</feature>
<dbReference type="EMBL" id="CAJRGZ010000029">
    <property type="protein sequence ID" value="CAG5183737.1"/>
    <property type="molecule type" value="Genomic_DNA"/>
</dbReference>
<comment type="caution">
    <text evidence="4">The sequence shown here is derived from an EMBL/GenBank/DDBJ whole genome shotgun (WGS) entry which is preliminary data.</text>
</comment>
<dbReference type="OrthoDB" id="4525710at2759"/>
<dbReference type="Proteomes" id="UP000676310">
    <property type="component" value="Unassembled WGS sequence"/>
</dbReference>
<evidence type="ECO:0000256" key="2">
    <source>
        <dbReference type="ARBA" id="ARBA00023242"/>
    </source>
</evidence>
<evidence type="ECO:0008006" key="6">
    <source>
        <dbReference type="Google" id="ProtNLM"/>
    </source>
</evidence>
<dbReference type="GeneID" id="67010922"/>
<keyword evidence="5" id="KW-1185">Reference proteome</keyword>
<name>A0A8J2IL27_9PLEO</name>
<dbReference type="AlphaFoldDB" id="A0A8J2IL27"/>
<dbReference type="Pfam" id="PF11951">
    <property type="entry name" value="Fungal_trans_2"/>
    <property type="match status" value="2"/>
</dbReference>
<dbReference type="PANTHER" id="PTHR37534">
    <property type="entry name" value="TRANSCRIPTIONAL ACTIVATOR PROTEIN UGA3"/>
    <property type="match status" value="1"/>
</dbReference>
<feature type="compositionally biased region" description="Basic and acidic residues" evidence="3">
    <location>
        <begin position="508"/>
        <end position="520"/>
    </location>
</feature>
<dbReference type="GO" id="GO:0045944">
    <property type="term" value="P:positive regulation of transcription by RNA polymerase II"/>
    <property type="evidence" value="ECO:0007669"/>
    <property type="project" value="TreeGrafter"/>
</dbReference>
<accession>A0A8J2IL27</accession>
<evidence type="ECO:0000313" key="4">
    <source>
        <dbReference type="EMBL" id="CAG5183737.1"/>
    </source>
</evidence>
<feature type="compositionally biased region" description="Basic and acidic residues" evidence="3">
    <location>
        <begin position="545"/>
        <end position="556"/>
    </location>
</feature>
<dbReference type="GO" id="GO:0005634">
    <property type="term" value="C:nucleus"/>
    <property type="evidence" value="ECO:0007669"/>
    <property type="project" value="UniProtKB-SubCell"/>
</dbReference>
<feature type="region of interest" description="Disordered" evidence="3">
    <location>
        <begin position="508"/>
        <end position="568"/>
    </location>
</feature>
<dbReference type="PANTHER" id="PTHR37534:SF49">
    <property type="entry name" value="LYSINE BIOSYNTHESIS REGULATORY PROTEIN LYS14"/>
    <property type="match status" value="1"/>
</dbReference>
<keyword evidence="2" id="KW-0539">Nucleus</keyword>
<organism evidence="4 5">
    <name type="scientific">Alternaria atra</name>
    <dbReference type="NCBI Taxonomy" id="119953"/>
    <lineage>
        <taxon>Eukaryota</taxon>
        <taxon>Fungi</taxon>
        <taxon>Dikarya</taxon>
        <taxon>Ascomycota</taxon>
        <taxon>Pezizomycotina</taxon>
        <taxon>Dothideomycetes</taxon>
        <taxon>Pleosporomycetidae</taxon>
        <taxon>Pleosporales</taxon>
        <taxon>Pleosporineae</taxon>
        <taxon>Pleosporaceae</taxon>
        <taxon>Alternaria</taxon>
        <taxon>Alternaria sect. Ulocladioides</taxon>
    </lineage>
</organism>
<evidence type="ECO:0000256" key="3">
    <source>
        <dbReference type="SAM" id="MobiDB-lite"/>
    </source>
</evidence>
<dbReference type="InterPro" id="IPR021858">
    <property type="entry name" value="Fun_TF"/>
</dbReference>
<comment type="subcellular location">
    <subcellularLocation>
        <location evidence="1">Nucleus</location>
    </subcellularLocation>
</comment>
<feature type="region of interest" description="Disordered" evidence="3">
    <location>
        <begin position="88"/>
        <end position="116"/>
    </location>
</feature>
<gene>
    <name evidence="4" type="ORF">ALTATR162_LOCUS10729</name>
</gene>
<evidence type="ECO:0000256" key="1">
    <source>
        <dbReference type="ARBA" id="ARBA00004123"/>
    </source>
</evidence>